<evidence type="ECO:0008006" key="7">
    <source>
        <dbReference type="Google" id="ProtNLM"/>
    </source>
</evidence>
<name>A0A1G2LC83_9BACT</name>
<evidence type="ECO:0000256" key="1">
    <source>
        <dbReference type="ARBA" id="ARBA00010838"/>
    </source>
</evidence>
<dbReference type="PROSITE" id="PS00653">
    <property type="entry name" value="GLYCOSYL_HYDROL_F1_2"/>
    <property type="match status" value="1"/>
</dbReference>
<keyword evidence="3" id="KW-0326">Glycosidase</keyword>
<evidence type="ECO:0000313" key="6">
    <source>
        <dbReference type="Proteomes" id="UP000176705"/>
    </source>
</evidence>
<dbReference type="Pfam" id="PF00232">
    <property type="entry name" value="Glyco_hydro_1"/>
    <property type="match status" value="2"/>
</dbReference>
<organism evidence="5 6">
    <name type="scientific">Candidatus Sungbacteria bacterium RIFCSPLOWO2_01_FULL_59_16</name>
    <dbReference type="NCBI Taxonomy" id="1802280"/>
    <lineage>
        <taxon>Bacteria</taxon>
        <taxon>Candidatus Sungiibacteriota</taxon>
    </lineage>
</organism>
<dbReference type="STRING" id="1802280.A3B37_03480"/>
<dbReference type="InterPro" id="IPR001360">
    <property type="entry name" value="Glyco_hydro_1"/>
</dbReference>
<dbReference type="Proteomes" id="UP000176705">
    <property type="component" value="Unassembled WGS sequence"/>
</dbReference>
<dbReference type="InterPro" id="IPR033132">
    <property type="entry name" value="GH_1_N_CS"/>
</dbReference>
<evidence type="ECO:0000313" key="5">
    <source>
        <dbReference type="EMBL" id="OHA09246.1"/>
    </source>
</evidence>
<dbReference type="PANTHER" id="PTHR10353:SF209">
    <property type="entry name" value="GALACTOLIPID GALACTOSYLTRANSFERASE SFR2, CHLOROPLASTIC"/>
    <property type="match status" value="1"/>
</dbReference>
<dbReference type="GO" id="GO:0008422">
    <property type="term" value="F:beta-glucosidase activity"/>
    <property type="evidence" value="ECO:0007669"/>
    <property type="project" value="TreeGrafter"/>
</dbReference>
<comment type="similarity">
    <text evidence="1 4">Belongs to the glycosyl hydrolase 1 family.</text>
</comment>
<dbReference type="PRINTS" id="PR00131">
    <property type="entry name" value="GLHYDRLASE1"/>
</dbReference>
<proteinExistence type="inferred from homology"/>
<dbReference type="InterPro" id="IPR017853">
    <property type="entry name" value="GH"/>
</dbReference>
<dbReference type="SUPFAM" id="SSF51445">
    <property type="entry name" value="(Trans)glycosidases"/>
    <property type="match status" value="1"/>
</dbReference>
<reference evidence="5 6" key="1">
    <citation type="journal article" date="2016" name="Nat. Commun.">
        <title>Thousands of microbial genomes shed light on interconnected biogeochemical processes in an aquifer system.</title>
        <authorList>
            <person name="Anantharaman K."/>
            <person name="Brown C.T."/>
            <person name="Hug L.A."/>
            <person name="Sharon I."/>
            <person name="Castelle C.J."/>
            <person name="Probst A.J."/>
            <person name="Thomas B.C."/>
            <person name="Singh A."/>
            <person name="Wilkins M.J."/>
            <person name="Karaoz U."/>
            <person name="Brodie E.L."/>
            <person name="Williams K.H."/>
            <person name="Hubbard S.S."/>
            <person name="Banfield J.F."/>
        </authorList>
    </citation>
    <scope>NUCLEOTIDE SEQUENCE [LARGE SCALE GENOMIC DNA]</scope>
</reference>
<dbReference type="EMBL" id="MHQS01000005">
    <property type="protein sequence ID" value="OHA09246.1"/>
    <property type="molecule type" value="Genomic_DNA"/>
</dbReference>
<evidence type="ECO:0000256" key="3">
    <source>
        <dbReference type="ARBA" id="ARBA00023295"/>
    </source>
</evidence>
<dbReference type="Gene3D" id="3.20.20.80">
    <property type="entry name" value="Glycosidases"/>
    <property type="match status" value="1"/>
</dbReference>
<protein>
    <recommendedName>
        <fullName evidence="7">Beta-glucosidase</fullName>
    </recommendedName>
</protein>
<gene>
    <name evidence="5" type="ORF">A3B37_03480</name>
</gene>
<evidence type="ECO:0000256" key="2">
    <source>
        <dbReference type="ARBA" id="ARBA00022801"/>
    </source>
</evidence>
<dbReference type="PANTHER" id="PTHR10353">
    <property type="entry name" value="GLYCOSYL HYDROLASE"/>
    <property type="match status" value="1"/>
</dbReference>
<sequence length="403" mass="47643">MSDIFKFPRGFLWGAATSSYQVEGGNHNDWSEWEKSPRRIAELKKGGKNPGEYVSGNTCDHYNRFREDFDIAKELGHNVHRFSIEWSRIEPEEGKFNEKEIEHYRQVIHALRERGMKPFVTLWHWTVPVWFQARGGWLWPKSPEAFTRFVERVAKEFGGDVCFWNTLNEPDVFTAYGYIAGIRPPQIKSIWKAAIVFHRLAEAHRQAYRKIHQGYSEDNRECYVGIAKHDKWFTPKDSSTKNVFLTKIAKFLWNDTFIWHIRGYQDYIGLNYYNRNAIDFGWSKPRKGLYNLEESPEGFYQVIMNLSRYQKPIYVIENGLDDRGDNRRVHFIRNHISAMAKAMRDGADVRGYSHWSLLDNFEWEAAFGPRFGLVEIDYKTLERNIRPSAWEYKKIIEANAIEL</sequence>
<evidence type="ECO:0000256" key="4">
    <source>
        <dbReference type="RuleBase" id="RU003690"/>
    </source>
</evidence>
<dbReference type="GO" id="GO:0005975">
    <property type="term" value="P:carbohydrate metabolic process"/>
    <property type="evidence" value="ECO:0007669"/>
    <property type="project" value="InterPro"/>
</dbReference>
<accession>A0A1G2LC83</accession>
<keyword evidence="2" id="KW-0378">Hydrolase</keyword>
<comment type="caution">
    <text evidence="5">The sequence shown here is derived from an EMBL/GenBank/DDBJ whole genome shotgun (WGS) entry which is preliminary data.</text>
</comment>
<dbReference type="AlphaFoldDB" id="A0A1G2LC83"/>